<evidence type="ECO:0000313" key="2">
    <source>
        <dbReference type="EMBL" id="SVC74682.1"/>
    </source>
</evidence>
<keyword evidence="1" id="KW-0812">Transmembrane</keyword>
<evidence type="ECO:0000256" key="1">
    <source>
        <dbReference type="SAM" id="Phobius"/>
    </source>
</evidence>
<feature type="non-terminal residue" evidence="2">
    <location>
        <position position="89"/>
    </location>
</feature>
<keyword evidence="1" id="KW-0472">Membrane</keyword>
<protein>
    <submittedName>
        <fullName evidence="2">Uncharacterized protein</fullName>
    </submittedName>
</protein>
<keyword evidence="1" id="KW-1133">Transmembrane helix</keyword>
<dbReference type="AlphaFoldDB" id="A0A382PRR3"/>
<sequence length="89" mass="10387">MHMTARLKIPEILREKTDDKMTRSILILTILTAVFMLHLTDLNAAEPPKSLPDVRSWRTATYDESFFQGRTLCGEEALTFMWQSINWRS</sequence>
<reference evidence="2" key="1">
    <citation type="submission" date="2018-05" db="EMBL/GenBank/DDBJ databases">
        <authorList>
            <person name="Lanie J.A."/>
            <person name="Ng W.-L."/>
            <person name="Kazmierczak K.M."/>
            <person name="Andrzejewski T.M."/>
            <person name="Davidsen T.M."/>
            <person name="Wayne K.J."/>
            <person name="Tettelin H."/>
            <person name="Glass J.I."/>
            <person name="Rusch D."/>
            <person name="Podicherti R."/>
            <person name="Tsui H.-C.T."/>
            <person name="Winkler M.E."/>
        </authorList>
    </citation>
    <scope>NUCLEOTIDE SEQUENCE</scope>
</reference>
<dbReference type="EMBL" id="UINC01108520">
    <property type="protein sequence ID" value="SVC74682.1"/>
    <property type="molecule type" value="Genomic_DNA"/>
</dbReference>
<name>A0A382PRR3_9ZZZZ</name>
<organism evidence="2">
    <name type="scientific">marine metagenome</name>
    <dbReference type="NCBI Taxonomy" id="408172"/>
    <lineage>
        <taxon>unclassified sequences</taxon>
        <taxon>metagenomes</taxon>
        <taxon>ecological metagenomes</taxon>
    </lineage>
</organism>
<accession>A0A382PRR3</accession>
<gene>
    <name evidence="2" type="ORF">METZ01_LOCUS327536</name>
</gene>
<feature type="transmembrane region" description="Helical" evidence="1">
    <location>
        <begin position="21"/>
        <end position="39"/>
    </location>
</feature>
<proteinExistence type="predicted"/>